<dbReference type="GO" id="GO:0006508">
    <property type="term" value="P:proteolysis"/>
    <property type="evidence" value="ECO:0007669"/>
    <property type="project" value="UniProtKB-KW"/>
</dbReference>
<comment type="similarity">
    <text evidence="1 7">Belongs to the peptidase S10 family.</text>
</comment>
<evidence type="ECO:0000313" key="8">
    <source>
        <dbReference type="EMBL" id="OLY83801.1"/>
    </source>
</evidence>
<keyword evidence="6" id="KW-0325">Glycoprotein</keyword>
<evidence type="ECO:0000256" key="3">
    <source>
        <dbReference type="ARBA" id="ARBA00022670"/>
    </source>
</evidence>
<evidence type="ECO:0000256" key="2">
    <source>
        <dbReference type="ARBA" id="ARBA00022645"/>
    </source>
</evidence>
<dbReference type="AlphaFoldDB" id="A0A1R0H3V2"/>
<reference evidence="8 9" key="1">
    <citation type="journal article" date="2016" name="Mol. Biol. Evol.">
        <title>Genome-Wide Survey of Gut Fungi (Harpellales) Reveals the First Horizontally Transferred Ubiquitin Gene from a Mosquito Host.</title>
        <authorList>
            <person name="Wang Y."/>
            <person name="White M.M."/>
            <person name="Kvist S."/>
            <person name="Moncalvo J.M."/>
        </authorList>
    </citation>
    <scope>NUCLEOTIDE SEQUENCE [LARGE SCALE GENOMIC DNA]</scope>
    <source>
        <strain evidence="8 9">ALG-7-W6</strain>
    </source>
</reference>
<dbReference type="InterPro" id="IPR018202">
    <property type="entry name" value="Ser_caboxypep_ser_AS"/>
</dbReference>
<keyword evidence="5 7" id="KW-0378">Hydrolase</keyword>
<dbReference type="GO" id="GO:0000324">
    <property type="term" value="C:fungal-type vacuole"/>
    <property type="evidence" value="ECO:0007669"/>
    <property type="project" value="TreeGrafter"/>
</dbReference>
<gene>
    <name evidence="8" type="ORF">AYI68_g2048</name>
</gene>
<comment type="caution">
    <text evidence="8">The sequence shown here is derived from an EMBL/GenBank/DDBJ whole genome shotgun (WGS) entry which is preliminary data.</text>
</comment>
<dbReference type="EMBL" id="LSSL01000743">
    <property type="protein sequence ID" value="OLY83801.1"/>
    <property type="molecule type" value="Genomic_DNA"/>
</dbReference>
<dbReference type="SUPFAM" id="SSF53474">
    <property type="entry name" value="alpha/beta-Hydrolases"/>
    <property type="match status" value="1"/>
</dbReference>
<keyword evidence="2 7" id="KW-0121">Carboxypeptidase</keyword>
<dbReference type="InterPro" id="IPR029058">
    <property type="entry name" value="AB_hydrolase_fold"/>
</dbReference>
<dbReference type="STRING" id="133383.A0A1R0H3V2"/>
<dbReference type="OrthoDB" id="443318at2759"/>
<protein>
    <recommendedName>
        <fullName evidence="7">Carboxypeptidase</fullName>
        <ecNumber evidence="7">3.4.16.-</ecNumber>
    </recommendedName>
</protein>
<keyword evidence="4" id="KW-0732">Signal</keyword>
<dbReference type="Pfam" id="PF00450">
    <property type="entry name" value="Peptidase_S10"/>
    <property type="match status" value="1"/>
</dbReference>
<dbReference type="PRINTS" id="PR00724">
    <property type="entry name" value="CRBOXYPTASEC"/>
</dbReference>
<evidence type="ECO:0000256" key="7">
    <source>
        <dbReference type="RuleBase" id="RU361156"/>
    </source>
</evidence>
<keyword evidence="3 7" id="KW-0645">Protease</keyword>
<dbReference type="InterPro" id="IPR001563">
    <property type="entry name" value="Peptidase_S10"/>
</dbReference>
<evidence type="ECO:0000256" key="6">
    <source>
        <dbReference type="ARBA" id="ARBA00023180"/>
    </source>
</evidence>
<dbReference type="GO" id="GO:0004185">
    <property type="term" value="F:serine-type carboxypeptidase activity"/>
    <property type="evidence" value="ECO:0007669"/>
    <property type="project" value="UniProtKB-UniRule"/>
</dbReference>
<keyword evidence="9" id="KW-1185">Reference proteome</keyword>
<evidence type="ECO:0000256" key="5">
    <source>
        <dbReference type="ARBA" id="ARBA00022801"/>
    </source>
</evidence>
<dbReference type="Gene3D" id="1.10.287.410">
    <property type="match status" value="1"/>
</dbReference>
<dbReference type="PANTHER" id="PTHR11802">
    <property type="entry name" value="SERINE PROTEASE FAMILY S10 SERINE CARBOXYPEPTIDASE"/>
    <property type="match status" value="1"/>
</dbReference>
<dbReference type="Gene3D" id="3.40.50.1820">
    <property type="entry name" value="alpha/beta hydrolase"/>
    <property type="match status" value="1"/>
</dbReference>
<evidence type="ECO:0000256" key="4">
    <source>
        <dbReference type="ARBA" id="ARBA00022729"/>
    </source>
</evidence>
<sequence length="481" mass="53767">MSSGLLGLGQPDYYNIRANSTFSSSSNSSGSSRTQRKPNLTAWSQVTTMQELDGYSMRVKSPNLCVDKNETSYSGYLDISDESHFFFWMFEARSKRPDAPLILWLNGGPGCSSLLGLFMELGPCRVNEAGDGTFINKYGWNDDAHVVFLDQPTNVGFSYGKSRSSSFAAGEDVYAFVQLLYKSFPQYKDSKFHVFGESYGGHYVPAIAKAIYDHNTKVSKSSSTNLKTIPLESIGIGNGLVDPLEQYKYYGKMACNSTYPPVLEQSQCDSIDSYYPTCSRLIEACYKYENRFACVPPSYYCNNNMLSSFYQAGLNPYDVRTKCPDGGLCYPIIDSISRFLNDPKVVAEVGSDVSGYDSCSRQVYSDFLLSGDWMKPYMLQIPQLLESNIRVLIYAGDADWICNWYGNKAFTQLLEWSGKDGYNAAGDLPWTASGRSSAAGEHRTFGPLTFLRVFEAGHMVPYDQPENSLDMINRWISNKGF</sequence>
<organism evidence="8 9">
    <name type="scientific">Smittium mucronatum</name>
    <dbReference type="NCBI Taxonomy" id="133383"/>
    <lineage>
        <taxon>Eukaryota</taxon>
        <taxon>Fungi</taxon>
        <taxon>Fungi incertae sedis</taxon>
        <taxon>Zoopagomycota</taxon>
        <taxon>Kickxellomycotina</taxon>
        <taxon>Harpellomycetes</taxon>
        <taxon>Harpellales</taxon>
        <taxon>Legeriomycetaceae</taxon>
        <taxon>Smittium</taxon>
    </lineage>
</organism>
<accession>A0A1R0H3V2</accession>
<dbReference type="PANTHER" id="PTHR11802:SF113">
    <property type="entry name" value="SERINE CARBOXYPEPTIDASE CTSA-4.1"/>
    <property type="match status" value="1"/>
</dbReference>
<dbReference type="EC" id="3.4.16.-" evidence="7"/>
<proteinExistence type="inferred from homology"/>
<dbReference type="PROSITE" id="PS00131">
    <property type="entry name" value="CARBOXYPEPT_SER_SER"/>
    <property type="match status" value="1"/>
</dbReference>
<dbReference type="Proteomes" id="UP000187455">
    <property type="component" value="Unassembled WGS sequence"/>
</dbReference>
<name>A0A1R0H3V2_9FUNG</name>
<evidence type="ECO:0000313" key="9">
    <source>
        <dbReference type="Proteomes" id="UP000187455"/>
    </source>
</evidence>
<evidence type="ECO:0000256" key="1">
    <source>
        <dbReference type="ARBA" id="ARBA00009431"/>
    </source>
</evidence>